<dbReference type="PANTHER" id="PTHR43827:SF3">
    <property type="entry name" value="NADP-DEPENDENT OXIDOREDUCTASE DOMAIN-CONTAINING PROTEIN"/>
    <property type="match status" value="1"/>
</dbReference>
<dbReference type="PIRSF" id="PIRSF000097">
    <property type="entry name" value="AKR"/>
    <property type="match status" value="1"/>
</dbReference>
<comment type="similarity">
    <text evidence="1">Belongs to the aldo/keto reductase family.</text>
</comment>
<evidence type="ECO:0000256" key="3">
    <source>
        <dbReference type="ARBA" id="ARBA00023002"/>
    </source>
</evidence>
<dbReference type="PROSITE" id="PS00062">
    <property type="entry name" value="ALDOKETO_REDUCTASE_2"/>
    <property type="match status" value="1"/>
</dbReference>
<dbReference type="CDD" id="cd19071">
    <property type="entry name" value="AKR_AKR1-5-like"/>
    <property type="match status" value="1"/>
</dbReference>
<dbReference type="PRINTS" id="PR00069">
    <property type="entry name" value="ALDKETRDTASE"/>
</dbReference>
<dbReference type="Pfam" id="PF00248">
    <property type="entry name" value="Aldo_ket_red"/>
    <property type="match status" value="2"/>
</dbReference>
<sequence>MTSISLPSGSTIPQLGFGTYKTRDTAAAVTEALCAGYRHVDTAQMYANEAGVGAGLRASGLPREEVFVTTKLRNDRHRPEDVRPSLEGSLQELGLEQVDLFLIHWPLPTLYGGDFVSTWEAMIELAEAGLTREIGVSNFQPHHLDRLVEDTGVVPAVNQIEVHPYFTNDAVRARCADLGTVVQAWSPLGRGDEFSDPVIADVAASHGVSPARAILRWHVQRGDVVIPKTDSPERMRDNADLFGFALSEKEMAAITGLDTGESGRRGGHPDSFEG</sequence>
<dbReference type="InterPro" id="IPR036812">
    <property type="entry name" value="NAD(P)_OxRdtase_dom_sf"/>
</dbReference>
<protein>
    <submittedName>
        <fullName evidence="5">Aldo/keto reductase</fullName>
    </submittedName>
</protein>
<feature type="domain" description="NADP-dependent oxidoreductase" evidence="4">
    <location>
        <begin position="19"/>
        <end position="191"/>
    </location>
</feature>
<evidence type="ECO:0000256" key="1">
    <source>
        <dbReference type="ARBA" id="ARBA00007905"/>
    </source>
</evidence>
<dbReference type="InterPro" id="IPR023210">
    <property type="entry name" value="NADP_OxRdtase_dom"/>
</dbReference>
<name>A0ABP6M1K4_9MICC</name>
<evidence type="ECO:0000259" key="4">
    <source>
        <dbReference type="Pfam" id="PF00248"/>
    </source>
</evidence>
<comment type="caution">
    <text evidence="5">The sequence shown here is derived from an EMBL/GenBank/DDBJ whole genome shotgun (WGS) entry which is preliminary data.</text>
</comment>
<dbReference type="PANTHER" id="PTHR43827">
    <property type="entry name" value="2,5-DIKETO-D-GLUCONIC ACID REDUCTASE"/>
    <property type="match status" value="1"/>
</dbReference>
<evidence type="ECO:0000256" key="2">
    <source>
        <dbReference type="ARBA" id="ARBA00022857"/>
    </source>
</evidence>
<accession>A0ABP6M1K4</accession>
<reference evidence="6" key="1">
    <citation type="journal article" date="2019" name="Int. J. Syst. Evol. Microbiol.">
        <title>The Global Catalogue of Microorganisms (GCM) 10K type strain sequencing project: providing services to taxonomists for standard genome sequencing and annotation.</title>
        <authorList>
            <consortium name="The Broad Institute Genomics Platform"/>
            <consortium name="The Broad Institute Genome Sequencing Center for Infectious Disease"/>
            <person name="Wu L."/>
            <person name="Ma J."/>
        </authorList>
    </citation>
    <scope>NUCLEOTIDE SEQUENCE [LARGE SCALE GENOMIC DNA]</scope>
    <source>
        <strain evidence="6">JCM 14309</strain>
    </source>
</reference>
<dbReference type="SUPFAM" id="SSF51430">
    <property type="entry name" value="NAD(P)-linked oxidoreductase"/>
    <property type="match status" value="1"/>
</dbReference>
<feature type="domain" description="NADP-dependent oxidoreductase" evidence="4">
    <location>
        <begin position="199"/>
        <end position="257"/>
    </location>
</feature>
<keyword evidence="3" id="KW-0560">Oxidoreductase</keyword>
<evidence type="ECO:0000313" key="5">
    <source>
        <dbReference type="EMBL" id="GAA3065279.1"/>
    </source>
</evidence>
<dbReference type="Proteomes" id="UP001500236">
    <property type="component" value="Unassembled WGS sequence"/>
</dbReference>
<gene>
    <name evidence="5" type="ORF">GCM10010529_17780</name>
</gene>
<dbReference type="EMBL" id="BAAAVT010000010">
    <property type="protein sequence ID" value="GAA3065279.1"/>
    <property type="molecule type" value="Genomic_DNA"/>
</dbReference>
<organism evidence="5 6">
    <name type="scientific">Nesterenkonia aethiopica</name>
    <dbReference type="NCBI Taxonomy" id="269144"/>
    <lineage>
        <taxon>Bacteria</taxon>
        <taxon>Bacillati</taxon>
        <taxon>Actinomycetota</taxon>
        <taxon>Actinomycetes</taxon>
        <taxon>Micrococcales</taxon>
        <taxon>Micrococcaceae</taxon>
        <taxon>Nesterenkonia</taxon>
    </lineage>
</organism>
<dbReference type="PROSITE" id="PS00798">
    <property type="entry name" value="ALDOKETO_REDUCTASE_1"/>
    <property type="match status" value="1"/>
</dbReference>
<evidence type="ECO:0000313" key="6">
    <source>
        <dbReference type="Proteomes" id="UP001500236"/>
    </source>
</evidence>
<keyword evidence="2" id="KW-0521">NADP</keyword>
<dbReference type="Gene3D" id="3.20.20.100">
    <property type="entry name" value="NADP-dependent oxidoreductase domain"/>
    <property type="match status" value="1"/>
</dbReference>
<dbReference type="InterPro" id="IPR018170">
    <property type="entry name" value="Aldo/ket_reductase_CS"/>
</dbReference>
<proteinExistence type="inferred from homology"/>
<dbReference type="InterPro" id="IPR020471">
    <property type="entry name" value="AKR"/>
</dbReference>
<keyword evidence="6" id="KW-1185">Reference proteome</keyword>
<dbReference type="RefSeq" id="WP_344681698.1">
    <property type="nucleotide sequence ID" value="NZ_BAAAVT010000010.1"/>
</dbReference>